<dbReference type="Pfam" id="PF02600">
    <property type="entry name" value="DsbB"/>
    <property type="match status" value="1"/>
</dbReference>
<proteinExistence type="predicted"/>
<dbReference type="GO" id="GO:0006457">
    <property type="term" value="P:protein folding"/>
    <property type="evidence" value="ECO:0007669"/>
    <property type="project" value="InterPro"/>
</dbReference>
<protein>
    <submittedName>
        <fullName evidence="6">Disulfide bond formation protein B</fullName>
    </submittedName>
</protein>
<evidence type="ECO:0000256" key="2">
    <source>
        <dbReference type="ARBA" id="ARBA00022692"/>
    </source>
</evidence>
<keyword evidence="3 5" id="KW-1133">Transmembrane helix</keyword>
<gene>
    <name evidence="6" type="ORF">E7811_00370</name>
</gene>
<evidence type="ECO:0000256" key="4">
    <source>
        <dbReference type="ARBA" id="ARBA00023136"/>
    </source>
</evidence>
<sequence>MSRTTLILLAAGGSAALLAAAFGFQHIGGYAPCQMCLWQRWPHAAAVVIGLLALLLKGRTLPWLGALAALATAAIAAYHSGVERKWWPGPASCSSGSIEGLSVDQLLDPTIVVAAPVPCDEIVWQMFGLTMPNLNLFASLALAAVWVMAAQIRRR</sequence>
<feature type="transmembrane region" description="Helical" evidence="5">
    <location>
        <begin position="39"/>
        <end position="56"/>
    </location>
</feature>
<dbReference type="PIRSF" id="PIRSF033913">
    <property type="entry name" value="S-S_format_DsbB"/>
    <property type="match status" value="1"/>
</dbReference>
<organism evidence="6 7">
    <name type="scientific">Aliigemmobacter aestuarii</name>
    <dbReference type="NCBI Taxonomy" id="1445661"/>
    <lineage>
        <taxon>Bacteria</taxon>
        <taxon>Pseudomonadati</taxon>
        <taxon>Pseudomonadota</taxon>
        <taxon>Alphaproteobacteria</taxon>
        <taxon>Rhodobacterales</taxon>
        <taxon>Paracoccaceae</taxon>
        <taxon>Aliigemmobacter</taxon>
    </lineage>
</organism>
<reference evidence="6 7" key="1">
    <citation type="submission" date="2019-04" db="EMBL/GenBank/DDBJ databases">
        <title>Draft genome sequence of Gemmobacter aestuarii sp. nov.</title>
        <authorList>
            <person name="Hameed A."/>
            <person name="Lin S.-Y."/>
            <person name="Shahina M."/>
            <person name="Lai W.-A."/>
            <person name="Young C.-C."/>
        </authorList>
    </citation>
    <scope>NUCLEOTIDE SEQUENCE [LARGE SCALE GENOMIC DNA]</scope>
    <source>
        <strain evidence="6 7">CC-PW-75</strain>
    </source>
</reference>
<keyword evidence="4 5" id="KW-0472">Membrane</keyword>
<evidence type="ECO:0000256" key="5">
    <source>
        <dbReference type="SAM" id="Phobius"/>
    </source>
</evidence>
<dbReference type="GO" id="GO:0016020">
    <property type="term" value="C:membrane"/>
    <property type="evidence" value="ECO:0007669"/>
    <property type="project" value="UniProtKB-SubCell"/>
</dbReference>
<evidence type="ECO:0000313" key="7">
    <source>
        <dbReference type="Proteomes" id="UP000309450"/>
    </source>
</evidence>
<dbReference type="SUPFAM" id="SSF158442">
    <property type="entry name" value="DsbB-like"/>
    <property type="match status" value="1"/>
</dbReference>
<evidence type="ECO:0000256" key="1">
    <source>
        <dbReference type="ARBA" id="ARBA00004141"/>
    </source>
</evidence>
<dbReference type="InterPro" id="IPR023380">
    <property type="entry name" value="DsbB-like_sf"/>
</dbReference>
<keyword evidence="7" id="KW-1185">Reference proteome</keyword>
<dbReference type="Gene3D" id="1.20.1550.10">
    <property type="entry name" value="DsbB-like"/>
    <property type="match status" value="1"/>
</dbReference>
<comment type="caution">
    <text evidence="6">The sequence shown here is derived from an EMBL/GenBank/DDBJ whole genome shotgun (WGS) entry which is preliminary data.</text>
</comment>
<dbReference type="AlphaFoldDB" id="A0A4S3MP50"/>
<evidence type="ECO:0000256" key="3">
    <source>
        <dbReference type="ARBA" id="ARBA00022989"/>
    </source>
</evidence>
<feature type="transmembrane region" description="Helical" evidence="5">
    <location>
        <begin position="134"/>
        <end position="152"/>
    </location>
</feature>
<keyword evidence="2 5" id="KW-0812">Transmembrane</keyword>
<feature type="transmembrane region" description="Helical" evidence="5">
    <location>
        <begin position="63"/>
        <end position="81"/>
    </location>
</feature>
<evidence type="ECO:0000313" key="6">
    <source>
        <dbReference type="EMBL" id="THD84250.1"/>
    </source>
</evidence>
<dbReference type="InterPro" id="IPR003752">
    <property type="entry name" value="DiS_bond_form_DsbB/BdbC"/>
</dbReference>
<dbReference type="OrthoDB" id="9808637at2"/>
<dbReference type="EMBL" id="SSND01000001">
    <property type="protein sequence ID" value="THD84250.1"/>
    <property type="molecule type" value="Genomic_DNA"/>
</dbReference>
<dbReference type="Proteomes" id="UP000309450">
    <property type="component" value="Unassembled WGS sequence"/>
</dbReference>
<name>A0A4S3MP50_9RHOB</name>
<comment type="subcellular location">
    <subcellularLocation>
        <location evidence="1">Membrane</location>
        <topology evidence="1">Multi-pass membrane protein</topology>
    </subcellularLocation>
</comment>
<dbReference type="GO" id="GO:0015035">
    <property type="term" value="F:protein-disulfide reductase activity"/>
    <property type="evidence" value="ECO:0007669"/>
    <property type="project" value="InterPro"/>
</dbReference>
<dbReference type="RefSeq" id="WP_136392632.1">
    <property type="nucleotide sequence ID" value="NZ_SSND01000001.1"/>
</dbReference>
<dbReference type="InterPro" id="IPR024199">
    <property type="entry name" value="Uncharacterised_DsbB"/>
</dbReference>
<accession>A0A4S3MP50</accession>